<dbReference type="EMBL" id="GL883090">
    <property type="protein sequence ID" value="EGG13008.1"/>
    <property type="molecule type" value="Genomic_DNA"/>
</dbReference>
<feature type="region of interest" description="Disordered" evidence="1">
    <location>
        <begin position="1"/>
        <end position="38"/>
    </location>
</feature>
<dbReference type="RefSeq" id="XP_007403946.1">
    <property type="nucleotide sequence ID" value="XM_007403884.1"/>
</dbReference>
<reference evidence="4" key="1">
    <citation type="journal article" date="2011" name="Proc. Natl. Acad. Sci. U.S.A.">
        <title>Obligate biotrophy features unraveled by the genomic analysis of rust fungi.</title>
        <authorList>
            <person name="Duplessis S."/>
            <person name="Cuomo C.A."/>
            <person name="Lin Y.-C."/>
            <person name="Aerts A."/>
            <person name="Tisserant E."/>
            <person name="Veneault-Fourrey C."/>
            <person name="Joly D.L."/>
            <person name="Hacquard S."/>
            <person name="Amselem J."/>
            <person name="Cantarel B.L."/>
            <person name="Chiu R."/>
            <person name="Coutinho P.M."/>
            <person name="Feau N."/>
            <person name="Field M."/>
            <person name="Frey P."/>
            <person name="Gelhaye E."/>
            <person name="Goldberg J."/>
            <person name="Grabherr M.G."/>
            <person name="Kodira C.D."/>
            <person name="Kohler A."/>
            <person name="Kuees U."/>
            <person name="Lindquist E.A."/>
            <person name="Lucas S.M."/>
            <person name="Mago R."/>
            <person name="Mauceli E."/>
            <person name="Morin E."/>
            <person name="Murat C."/>
            <person name="Pangilinan J.L."/>
            <person name="Park R."/>
            <person name="Pearson M."/>
            <person name="Quesneville H."/>
            <person name="Rouhier N."/>
            <person name="Sakthikumar S."/>
            <person name="Salamov A.A."/>
            <person name="Schmutz J."/>
            <person name="Selles B."/>
            <person name="Shapiro H."/>
            <person name="Tanguay P."/>
            <person name="Tuskan G.A."/>
            <person name="Henrissat B."/>
            <person name="Van de Peer Y."/>
            <person name="Rouze P."/>
            <person name="Ellis J.G."/>
            <person name="Dodds P.N."/>
            <person name="Schein J.E."/>
            <person name="Zhong S."/>
            <person name="Hamelin R.C."/>
            <person name="Grigoriev I.V."/>
            <person name="Szabo L.J."/>
            <person name="Martin F."/>
        </authorList>
    </citation>
    <scope>NUCLEOTIDE SEQUENCE [LARGE SCALE GENOMIC DNA]</scope>
    <source>
        <strain evidence="4">98AG31 / pathotype 3-4-7</strain>
    </source>
</reference>
<feature type="compositionally biased region" description="Polar residues" evidence="1">
    <location>
        <begin position="1"/>
        <end position="34"/>
    </location>
</feature>
<organism evidence="4">
    <name type="scientific">Melampsora larici-populina (strain 98AG31 / pathotype 3-4-7)</name>
    <name type="common">Poplar leaf rust fungus</name>
    <dbReference type="NCBI Taxonomy" id="747676"/>
    <lineage>
        <taxon>Eukaryota</taxon>
        <taxon>Fungi</taxon>
        <taxon>Dikarya</taxon>
        <taxon>Basidiomycota</taxon>
        <taxon>Pucciniomycotina</taxon>
        <taxon>Pucciniomycetes</taxon>
        <taxon>Pucciniales</taxon>
        <taxon>Melampsoraceae</taxon>
        <taxon>Melampsora</taxon>
    </lineage>
</organism>
<keyword evidence="4" id="KW-1185">Reference proteome</keyword>
<evidence type="ECO:0000313" key="3">
    <source>
        <dbReference type="EMBL" id="EGG13008.1"/>
    </source>
</evidence>
<proteinExistence type="predicted"/>
<gene>
    <name evidence="3" type="ORF">MELLADRAFT_58677</name>
</gene>
<sequence length="129" mass="13718">MLGSLTHFNQTDSASHPATGASKSTGNTQPNPSHLSKAVRKDPAVFPLAFIIGSVILVAGYFVTQKAPKEGGGVESYGPNRPPTSPSRPVKSATGLSSNVPYNFSGLFKISNSHEIQSQPFSKFFLRKN</sequence>
<protein>
    <submittedName>
        <fullName evidence="3">Uncharacterized protein</fullName>
    </submittedName>
</protein>
<dbReference type="KEGG" id="mlr:MELLADRAFT_58677"/>
<dbReference type="GeneID" id="18929216"/>
<keyword evidence="2" id="KW-0472">Membrane</keyword>
<dbReference type="VEuPathDB" id="FungiDB:MELLADRAFT_58677"/>
<keyword evidence="2" id="KW-0812">Transmembrane</keyword>
<dbReference type="Proteomes" id="UP000001072">
    <property type="component" value="Unassembled WGS sequence"/>
</dbReference>
<dbReference type="HOGENOM" id="CLU_1949282_0_0_1"/>
<dbReference type="InParanoid" id="F4R4F9"/>
<evidence type="ECO:0000256" key="1">
    <source>
        <dbReference type="SAM" id="MobiDB-lite"/>
    </source>
</evidence>
<evidence type="ECO:0000313" key="4">
    <source>
        <dbReference type="Proteomes" id="UP000001072"/>
    </source>
</evidence>
<feature type="transmembrane region" description="Helical" evidence="2">
    <location>
        <begin position="44"/>
        <end position="63"/>
    </location>
</feature>
<dbReference type="AlphaFoldDB" id="F4R4F9"/>
<keyword evidence="2" id="KW-1133">Transmembrane helix</keyword>
<feature type="region of interest" description="Disordered" evidence="1">
    <location>
        <begin position="69"/>
        <end position="97"/>
    </location>
</feature>
<accession>F4R4F9</accession>
<dbReference type="OrthoDB" id="3141857at2759"/>
<name>F4R4F9_MELLP</name>
<evidence type="ECO:0000256" key="2">
    <source>
        <dbReference type="SAM" id="Phobius"/>
    </source>
</evidence>